<evidence type="ECO:0000313" key="13">
    <source>
        <dbReference type="RefSeq" id="XP_006816570.1"/>
    </source>
</evidence>
<comment type="catalytic activity">
    <reaction evidence="8">
        <text>L-threonyl-[protein] + ATP = O-phospho-L-threonyl-[protein] + ADP + H(+)</text>
        <dbReference type="Rhea" id="RHEA:46608"/>
        <dbReference type="Rhea" id="RHEA-COMP:11060"/>
        <dbReference type="Rhea" id="RHEA-COMP:11605"/>
        <dbReference type="ChEBI" id="CHEBI:15378"/>
        <dbReference type="ChEBI" id="CHEBI:30013"/>
        <dbReference type="ChEBI" id="CHEBI:30616"/>
        <dbReference type="ChEBI" id="CHEBI:61977"/>
        <dbReference type="ChEBI" id="CHEBI:456216"/>
        <dbReference type="EC" id="2.7.11.1"/>
    </reaction>
</comment>
<evidence type="ECO:0000256" key="6">
    <source>
        <dbReference type="ARBA" id="ARBA00022777"/>
    </source>
</evidence>
<dbReference type="Pfam" id="PF00069">
    <property type="entry name" value="Pkinase"/>
    <property type="match status" value="1"/>
</dbReference>
<dbReference type="InterPro" id="IPR051131">
    <property type="entry name" value="NEK_Ser/Thr_kinase_NIMA"/>
</dbReference>
<evidence type="ECO:0000256" key="8">
    <source>
        <dbReference type="ARBA" id="ARBA00047899"/>
    </source>
</evidence>
<dbReference type="PROSITE" id="PS00108">
    <property type="entry name" value="PROTEIN_KINASE_ST"/>
    <property type="match status" value="1"/>
</dbReference>
<comment type="catalytic activity">
    <reaction evidence="9">
        <text>L-seryl-[protein] + ATP = O-phospho-L-seryl-[protein] + ADP + H(+)</text>
        <dbReference type="Rhea" id="RHEA:17989"/>
        <dbReference type="Rhea" id="RHEA-COMP:9863"/>
        <dbReference type="Rhea" id="RHEA-COMP:11604"/>
        <dbReference type="ChEBI" id="CHEBI:15378"/>
        <dbReference type="ChEBI" id="CHEBI:29999"/>
        <dbReference type="ChEBI" id="CHEBI:30616"/>
        <dbReference type="ChEBI" id="CHEBI:83421"/>
        <dbReference type="ChEBI" id="CHEBI:456216"/>
        <dbReference type="EC" id="2.7.11.1"/>
    </reaction>
</comment>
<keyword evidence="12" id="KW-1185">Reference proteome</keyword>
<feature type="region of interest" description="Disordered" evidence="10">
    <location>
        <begin position="186"/>
        <end position="208"/>
    </location>
</feature>
<keyword evidence="4" id="KW-0808">Transferase</keyword>
<dbReference type="Gene3D" id="1.10.510.10">
    <property type="entry name" value="Transferase(Phosphotransferase) domain 1"/>
    <property type="match status" value="1"/>
</dbReference>
<dbReference type="SMART" id="SM00220">
    <property type="entry name" value="S_TKc"/>
    <property type="match status" value="1"/>
</dbReference>
<keyword evidence="7" id="KW-0067">ATP-binding</keyword>
<gene>
    <name evidence="13" type="primary">LOC102809638</name>
</gene>
<dbReference type="PANTHER" id="PTHR44899:SF3">
    <property type="entry name" value="SERINE_THREONINE-PROTEIN KINASE NEK1"/>
    <property type="match status" value="1"/>
</dbReference>
<evidence type="ECO:0000256" key="9">
    <source>
        <dbReference type="ARBA" id="ARBA00048679"/>
    </source>
</evidence>
<dbReference type="SUPFAM" id="SSF56112">
    <property type="entry name" value="Protein kinase-like (PK-like)"/>
    <property type="match status" value="1"/>
</dbReference>
<protein>
    <recommendedName>
        <fullName evidence="2">non-specific serine/threonine protein kinase</fullName>
        <ecNumber evidence="2">2.7.11.1</ecNumber>
    </recommendedName>
</protein>
<name>A0ABM0M979_SACKO</name>
<evidence type="ECO:0000313" key="12">
    <source>
        <dbReference type="Proteomes" id="UP000694865"/>
    </source>
</evidence>
<evidence type="ECO:0000256" key="1">
    <source>
        <dbReference type="ARBA" id="ARBA00010886"/>
    </source>
</evidence>
<keyword evidence="5" id="KW-0547">Nucleotide-binding</keyword>
<keyword evidence="3" id="KW-0723">Serine/threonine-protein kinase</keyword>
<evidence type="ECO:0000256" key="3">
    <source>
        <dbReference type="ARBA" id="ARBA00022527"/>
    </source>
</evidence>
<dbReference type="InterPro" id="IPR011009">
    <property type="entry name" value="Kinase-like_dom_sf"/>
</dbReference>
<accession>A0ABM0M979</accession>
<comment type="similarity">
    <text evidence="1">Belongs to the protein kinase superfamily. NEK Ser/Thr protein kinase family. NIMA subfamily.</text>
</comment>
<evidence type="ECO:0000256" key="10">
    <source>
        <dbReference type="SAM" id="MobiDB-lite"/>
    </source>
</evidence>
<evidence type="ECO:0000256" key="2">
    <source>
        <dbReference type="ARBA" id="ARBA00012513"/>
    </source>
</evidence>
<organism evidence="12 13">
    <name type="scientific">Saccoglossus kowalevskii</name>
    <name type="common">Acorn worm</name>
    <dbReference type="NCBI Taxonomy" id="10224"/>
    <lineage>
        <taxon>Eukaryota</taxon>
        <taxon>Metazoa</taxon>
        <taxon>Hemichordata</taxon>
        <taxon>Enteropneusta</taxon>
        <taxon>Harrimaniidae</taxon>
        <taxon>Saccoglossus</taxon>
    </lineage>
</organism>
<dbReference type="InterPro" id="IPR008271">
    <property type="entry name" value="Ser/Thr_kinase_AS"/>
</dbReference>
<feature type="compositionally biased region" description="Polar residues" evidence="10">
    <location>
        <begin position="224"/>
        <end position="236"/>
    </location>
</feature>
<dbReference type="GeneID" id="102809638"/>
<feature type="compositionally biased region" description="Acidic residues" evidence="10">
    <location>
        <begin position="248"/>
        <end position="266"/>
    </location>
</feature>
<feature type="region of interest" description="Disordered" evidence="10">
    <location>
        <begin position="224"/>
        <end position="266"/>
    </location>
</feature>
<feature type="domain" description="Protein kinase" evidence="11">
    <location>
        <begin position="1"/>
        <end position="237"/>
    </location>
</feature>
<evidence type="ECO:0000256" key="5">
    <source>
        <dbReference type="ARBA" id="ARBA00022741"/>
    </source>
</evidence>
<dbReference type="RefSeq" id="XP_006816570.1">
    <property type="nucleotide sequence ID" value="XM_006816507.1"/>
</dbReference>
<reference evidence="13" key="1">
    <citation type="submission" date="2025-08" db="UniProtKB">
        <authorList>
            <consortium name="RefSeq"/>
        </authorList>
    </citation>
    <scope>IDENTIFICATION</scope>
    <source>
        <tissue evidence="13">Testes</tissue>
    </source>
</reference>
<dbReference type="EC" id="2.7.11.1" evidence="2"/>
<dbReference type="PROSITE" id="PS50011">
    <property type="entry name" value="PROTEIN_KINASE_DOM"/>
    <property type="match status" value="1"/>
</dbReference>
<evidence type="ECO:0000259" key="11">
    <source>
        <dbReference type="PROSITE" id="PS50011"/>
    </source>
</evidence>
<evidence type="ECO:0000256" key="4">
    <source>
        <dbReference type="ARBA" id="ARBA00022679"/>
    </source>
</evidence>
<dbReference type="InterPro" id="IPR000719">
    <property type="entry name" value="Prot_kinase_dom"/>
</dbReference>
<dbReference type="PANTHER" id="PTHR44899">
    <property type="entry name" value="CAMK FAMILY PROTEIN KINASE"/>
    <property type="match status" value="1"/>
</dbReference>
<evidence type="ECO:0000256" key="7">
    <source>
        <dbReference type="ARBA" id="ARBA00022840"/>
    </source>
</evidence>
<dbReference type="Proteomes" id="UP000694865">
    <property type="component" value="Unplaced"/>
</dbReference>
<proteinExistence type="inferred from homology"/>
<feature type="region of interest" description="Disordered" evidence="10">
    <location>
        <begin position="316"/>
        <end position="341"/>
    </location>
</feature>
<sequence length="341" mass="37786">MCTPFCLSKNNEHALSLAEDILSALKHPHIVTYYESFFDQGSHLCIVQDYCDGGSLDEKIDTARAGETFLQEHQVMEWFIQIAMAVQYIHSKKILHRDLKTQNVFLTKKGVVKLGDFGIARTLDYTIDKASTCVGTPCYLSPELCQDIPYNNKSDIWVSQIASAILAMPFVQKCLTSFIEERQELLQQQKKPSRPHSSEGHCGSGDAGNVSELSMDVTSLDVTANSENLSASSSPVTGRKLAPRDSGEYSDDFTSSDEDDGKDSSEEVCEVVIDDDIPVIVVHSPRTIVLGNHGLPAVHMEKEIDYADDFEEELVESDPEPDDTHHSCTDSSHINRGIQIV</sequence>
<keyword evidence="6" id="KW-0418">Kinase</keyword>